<evidence type="ECO:0000313" key="1">
    <source>
        <dbReference type="EMBL" id="KUO19254.1"/>
    </source>
</evidence>
<reference evidence="1 2" key="1">
    <citation type="submission" date="2015-10" db="EMBL/GenBank/DDBJ databases">
        <title>Draft genome sequence of Streptomyces sp. RV15, isolated from a marine sponge.</title>
        <authorList>
            <person name="Ruckert C."/>
            <person name="Abdelmohsen U.R."/>
            <person name="Winkler A."/>
            <person name="Hentschel U."/>
            <person name="Kalinowski J."/>
            <person name="Kampfer P."/>
            <person name="Glaeser S."/>
        </authorList>
    </citation>
    <scope>NUCLEOTIDE SEQUENCE [LARGE SCALE GENOMIC DNA]</scope>
    <source>
        <strain evidence="1 2">RV15</strain>
    </source>
</reference>
<proteinExistence type="predicted"/>
<dbReference type="EMBL" id="LMXB01000053">
    <property type="protein sequence ID" value="KUO19254.1"/>
    <property type="molecule type" value="Genomic_DNA"/>
</dbReference>
<protein>
    <submittedName>
        <fullName evidence="1">Uncharacterized protein</fullName>
    </submittedName>
</protein>
<dbReference type="InterPro" id="IPR029063">
    <property type="entry name" value="SAM-dependent_MTases_sf"/>
</dbReference>
<keyword evidence="2" id="KW-1185">Reference proteome</keyword>
<sequence>MVRSFQRRGPAFVPRTKEGVERFFATNGLHPVDPRVIPVHRWCPDRAGPVPQVPDPEYLASLDLIDRIKYHCINDATDSDVSVYAAIAPKPRSARADT</sequence>
<dbReference type="AlphaFoldDB" id="A0A101UYJ0"/>
<name>A0A101UYJ0_9ACTN</name>
<dbReference type="Proteomes" id="UP000053260">
    <property type="component" value="Unassembled WGS sequence"/>
</dbReference>
<gene>
    <name evidence="1" type="ORF">AQJ91_19945</name>
</gene>
<comment type="caution">
    <text evidence="1">The sequence shown here is derived from an EMBL/GenBank/DDBJ whole genome shotgun (WGS) entry which is preliminary data.</text>
</comment>
<dbReference type="Gene3D" id="3.40.50.150">
    <property type="entry name" value="Vaccinia Virus protein VP39"/>
    <property type="match status" value="1"/>
</dbReference>
<accession>A0A101UYJ0</accession>
<organism evidence="1 2">
    <name type="scientific">Streptomyces dysideae</name>
    <dbReference type="NCBI Taxonomy" id="909626"/>
    <lineage>
        <taxon>Bacteria</taxon>
        <taxon>Bacillati</taxon>
        <taxon>Actinomycetota</taxon>
        <taxon>Actinomycetes</taxon>
        <taxon>Kitasatosporales</taxon>
        <taxon>Streptomycetaceae</taxon>
        <taxon>Streptomyces</taxon>
    </lineage>
</organism>
<evidence type="ECO:0000313" key="2">
    <source>
        <dbReference type="Proteomes" id="UP000053260"/>
    </source>
</evidence>